<organism evidence="1 2">
    <name type="scientific">Actinocrinis puniceicyclus</name>
    <dbReference type="NCBI Taxonomy" id="977794"/>
    <lineage>
        <taxon>Bacteria</taxon>
        <taxon>Bacillati</taxon>
        <taxon>Actinomycetota</taxon>
        <taxon>Actinomycetes</taxon>
        <taxon>Catenulisporales</taxon>
        <taxon>Actinospicaceae</taxon>
        <taxon>Actinocrinis</taxon>
    </lineage>
</organism>
<dbReference type="RefSeq" id="WP_211469659.1">
    <property type="nucleotide sequence ID" value="NZ_JAGSXH010000077.1"/>
</dbReference>
<name>A0A8J8BCN8_9ACTN</name>
<gene>
    <name evidence="1" type="primary">yaaA</name>
    <name evidence="1" type="ORF">KGA66_19790</name>
</gene>
<dbReference type="GO" id="GO:0033194">
    <property type="term" value="P:response to hydroperoxide"/>
    <property type="evidence" value="ECO:0007669"/>
    <property type="project" value="TreeGrafter"/>
</dbReference>
<dbReference type="EMBL" id="JAGSXH010000077">
    <property type="protein sequence ID" value="MBS2965302.1"/>
    <property type="molecule type" value="Genomic_DNA"/>
</dbReference>
<dbReference type="InterPro" id="IPR005583">
    <property type="entry name" value="YaaA"/>
</dbReference>
<dbReference type="GO" id="GO:0005829">
    <property type="term" value="C:cytosol"/>
    <property type="evidence" value="ECO:0007669"/>
    <property type="project" value="TreeGrafter"/>
</dbReference>
<dbReference type="AlphaFoldDB" id="A0A8J8BCN8"/>
<dbReference type="Proteomes" id="UP000677913">
    <property type="component" value="Unassembled WGS sequence"/>
</dbReference>
<reference evidence="1" key="1">
    <citation type="submission" date="2021-04" db="EMBL/GenBank/DDBJ databases">
        <title>Genome based classification of Actinospica acidithermotolerans sp. nov., an actinobacterium isolated from an Indonesian hot spring.</title>
        <authorList>
            <person name="Kusuma A.B."/>
            <person name="Putra K.E."/>
            <person name="Nafisah S."/>
            <person name="Loh J."/>
            <person name="Nouioui I."/>
            <person name="Goodfellow M."/>
        </authorList>
    </citation>
    <scope>NUCLEOTIDE SEQUENCE</scope>
    <source>
        <strain evidence="1">DSM 45618</strain>
    </source>
</reference>
<protein>
    <submittedName>
        <fullName evidence="1">Peroxide stress protein YaaA</fullName>
    </submittedName>
</protein>
<proteinExistence type="predicted"/>
<comment type="caution">
    <text evidence="1">The sequence shown here is derived from an EMBL/GenBank/DDBJ whole genome shotgun (WGS) entry which is preliminary data.</text>
</comment>
<accession>A0A8J8BCN8</accession>
<evidence type="ECO:0000313" key="2">
    <source>
        <dbReference type="Proteomes" id="UP000677913"/>
    </source>
</evidence>
<sequence>MFIFVPPSEGKAVPTDADPVISGSLVLPQLAATRDAMVAALVRLCRGPADTALATLGLSDGQRGELTRNQVLVNAPAAAAADVYRGVLYEALDLPGLRADDAAYRRAEESVLIFSGLWGVLRAQDRIPYYRCSGAVKLPGVGPVASVWRKALAGPLADLVGEHLVVDLRSTAYAGMWRPARGEAADRVVYVRVVHERLVGGVLKRSVVSHFNKATKGRLVRALVCSGAEPKTPQEFADVVRELGFRVEGGAAGAFDVVVANI</sequence>
<evidence type="ECO:0000313" key="1">
    <source>
        <dbReference type="EMBL" id="MBS2965302.1"/>
    </source>
</evidence>
<keyword evidence="2" id="KW-1185">Reference proteome</keyword>
<dbReference type="PANTHER" id="PTHR30283:SF4">
    <property type="entry name" value="PEROXIDE STRESS RESISTANCE PROTEIN YAAA"/>
    <property type="match status" value="1"/>
</dbReference>
<dbReference type="PANTHER" id="PTHR30283">
    <property type="entry name" value="PEROXIDE STRESS RESPONSE PROTEIN YAAA"/>
    <property type="match status" value="1"/>
</dbReference>
<dbReference type="Pfam" id="PF03883">
    <property type="entry name" value="H2O2_YaaD"/>
    <property type="match status" value="1"/>
</dbReference>